<dbReference type="STRING" id="1121950.SAMN02745243_03350"/>
<proteinExistence type="inferred from homology"/>
<evidence type="ECO:0000256" key="1">
    <source>
        <dbReference type="ARBA" id="ARBA00008007"/>
    </source>
</evidence>
<dbReference type="CDD" id="cd06223">
    <property type="entry name" value="PRTases_typeI"/>
    <property type="match status" value="1"/>
</dbReference>
<dbReference type="PANTHER" id="PTHR47505:SF1">
    <property type="entry name" value="DNA UTILIZATION PROTEIN YHGH"/>
    <property type="match status" value="1"/>
</dbReference>
<dbReference type="Gene3D" id="3.40.50.2020">
    <property type="match status" value="1"/>
</dbReference>
<accession>A0A1M6TXD3</accession>
<dbReference type="Pfam" id="PF00156">
    <property type="entry name" value="Pribosyltran"/>
    <property type="match status" value="1"/>
</dbReference>
<dbReference type="PANTHER" id="PTHR47505">
    <property type="entry name" value="DNA UTILIZATION PROTEIN YHGH"/>
    <property type="match status" value="1"/>
</dbReference>
<organism evidence="3 4">
    <name type="scientific">Hespellia stercorisuis DSM 15480</name>
    <dbReference type="NCBI Taxonomy" id="1121950"/>
    <lineage>
        <taxon>Bacteria</taxon>
        <taxon>Bacillati</taxon>
        <taxon>Bacillota</taxon>
        <taxon>Clostridia</taxon>
        <taxon>Lachnospirales</taxon>
        <taxon>Lachnospiraceae</taxon>
        <taxon>Hespellia</taxon>
    </lineage>
</organism>
<dbReference type="InterPro" id="IPR000836">
    <property type="entry name" value="PRTase_dom"/>
</dbReference>
<sequence length="191" mass="22149">MKCGKPIRNEEEEFCPDCRKRKFSYEQGRSLWLHREPVSRAVYDFKFHNKRIYGDIFAKECVRVYSGTLKKWQIKEIIPVPLHPAKRRRRGYNQAELLADGIGRRMGIPVNAECIYRIKKTIPQKKFDGRARRKNIASAFAIDAEWEPAGNVLIVDDIYTTGSTVEEITKLLKKRGAQKVYFLTISIGQGL</sequence>
<dbReference type="SUPFAM" id="SSF53271">
    <property type="entry name" value="PRTase-like"/>
    <property type="match status" value="1"/>
</dbReference>
<name>A0A1M6TXD3_9FIRM</name>
<dbReference type="EMBL" id="FQZY01000064">
    <property type="protein sequence ID" value="SHK61705.1"/>
    <property type="molecule type" value="Genomic_DNA"/>
</dbReference>
<dbReference type="InterPro" id="IPR051910">
    <property type="entry name" value="ComF/GntX_DNA_util-trans"/>
</dbReference>
<evidence type="ECO:0000313" key="4">
    <source>
        <dbReference type="Proteomes" id="UP000184301"/>
    </source>
</evidence>
<gene>
    <name evidence="3" type="ORF">SAMN02745243_03350</name>
</gene>
<evidence type="ECO:0000259" key="2">
    <source>
        <dbReference type="Pfam" id="PF00156"/>
    </source>
</evidence>
<evidence type="ECO:0000313" key="3">
    <source>
        <dbReference type="EMBL" id="SHK61705.1"/>
    </source>
</evidence>
<protein>
    <submittedName>
        <fullName evidence="3">ComF family protein</fullName>
    </submittedName>
</protein>
<dbReference type="Proteomes" id="UP000184301">
    <property type="component" value="Unassembled WGS sequence"/>
</dbReference>
<reference evidence="3 4" key="1">
    <citation type="submission" date="2016-11" db="EMBL/GenBank/DDBJ databases">
        <authorList>
            <person name="Jaros S."/>
            <person name="Januszkiewicz K."/>
            <person name="Wedrychowicz H."/>
        </authorList>
    </citation>
    <scope>NUCLEOTIDE SEQUENCE [LARGE SCALE GENOMIC DNA]</scope>
    <source>
        <strain evidence="3 4">DSM 15480</strain>
    </source>
</reference>
<comment type="similarity">
    <text evidence="1">Belongs to the ComF/GntX family.</text>
</comment>
<keyword evidence="4" id="KW-1185">Reference proteome</keyword>
<dbReference type="OrthoDB" id="9779910at2"/>
<dbReference type="InterPro" id="IPR029057">
    <property type="entry name" value="PRTase-like"/>
</dbReference>
<dbReference type="AlphaFoldDB" id="A0A1M6TXD3"/>
<feature type="domain" description="Phosphoribosyltransferase" evidence="2">
    <location>
        <begin position="151"/>
        <end position="183"/>
    </location>
</feature>